<reference evidence="2 3" key="1">
    <citation type="submission" date="2006-01" db="EMBL/GenBank/DDBJ databases">
        <title>Complete sequence of Rhodopseudomonas palustris HaA2.</title>
        <authorList>
            <consortium name="US DOE Joint Genome Institute"/>
            <person name="Copeland A."/>
            <person name="Lucas S."/>
            <person name="Lapidus A."/>
            <person name="Barry K."/>
            <person name="Detter J.C."/>
            <person name="Glavina T."/>
            <person name="Hammon N."/>
            <person name="Israni S."/>
            <person name="Pitluck S."/>
            <person name="Chain P."/>
            <person name="Malfatti S."/>
            <person name="Shin M."/>
            <person name="Vergez L."/>
            <person name="Schmutz J."/>
            <person name="Larimer F."/>
            <person name="Land M."/>
            <person name="Hauser L."/>
            <person name="Pelletier D.A."/>
            <person name="Kyrpides N."/>
            <person name="Anderson I."/>
            <person name="Oda Y."/>
            <person name="Harwood C.S."/>
            <person name="Richardson P."/>
        </authorList>
    </citation>
    <scope>NUCLEOTIDE SEQUENCE [LARGE SCALE GENOMIC DNA]</scope>
    <source>
        <strain evidence="2 3">HaA2</strain>
    </source>
</reference>
<dbReference type="AlphaFoldDB" id="Q2J1J8"/>
<dbReference type="KEGG" id="rpb:RPB_0952"/>
<keyword evidence="3" id="KW-1185">Reference proteome</keyword>
<dbReference type="STRING" id="316058.RPB_0952"/>
<gene>
    <name evidence="2" type="ordered locus">RPB_0952</name>
</gene>
<feature type="compositionally biased region" description="Basic residues" evidence="1">
    <location>
        <begin position="30"/>
        <end position="39"/>
    </location>
</feature>
<evidence type="ECO:0000256" key="1">
    <source>
        <dbReference type="SAM" id="MobiDB-lite"/>
    </source>
</evidence>
<organism evidence="2 3">
    <name type="scientific">Rhodopseudomonas palustris (strain HaA2)</name>
    <dbReference type="NCBI Taxonomy" id="316058"/>
    <lineage>
        <taxon>Bacteria</taxon>
        <taxon>Pseudomonadati</taxon>
        <taxon>Pseudomonadota</taxon>
        <taxon>Alphaproteobacteria</taxon>
        <taxon>Hyphomicrobiales</taxon>
        <taxon>Nitrobacteraceae</taxon>
        <taxon>Rhodopseudomonas</taxon>
    </lineage>
</organism>
<evidence type="ECO:0000313" key="2">
    <source>
        <dbReference type="EMBL" id="ABD05662.1"/>
    </source>
</evidence>
<proteinExistence type="predicted"/>
<sequence length="79" mass="8496">MRGCRRRRGSPALPSDATAPVSSGFDMKKQPSRSRRKTKPAAAYSTSLTTVIAHNLANMATVFASSGSVLLCLLIARRF</sequence>
<protein>
    <submittedName>
        <fullName evidence="2">Uncharacterized protein</fullName>
    </submittedName>
</protein>
<feature type="region of interest" description="Disordered" evidence="1">
    <location>
        <begin position="1"/>
        <end position="43"/>
    </location>
</feature>
<evidence type="ECO:0000313" key="3">
    <source>
        <dbReference type="Proteomes" id="UP000008809"/>
    </source>
</evidence>
<dbReference type="HOGENOM" id="CLU_2603731_0_0_5"/>
<name>Q2J1J8_RHOP2</name>
<dbReference type="EMBL" id="CP000250">
    <property type="protein sequence ID" value="ABD05662.1"/>
    <property type="molecule type" value="Genomic_DNA"/>
</dbReference>
<accession>Q2J1J8</accession>
<dbReference type="Proteomes" id="UP000008809">
    <property type="component" value="Chromosome"/>
</dbReference>